<organism evidence="9 10">
    <name type="scientific">Filobasidium floriforme</name>
    <dbReference type="NCBI Taxonomy" id="5210"/>
    <lineage>
        <taxon>Eukaryota</taxon>
        <taxon>Fungi</taxon>
        <taxon>Dikarya</taxon>
        <taxon>Basidiomycota</taxon>
        <taxon>Agaricomycotina</taxon>
        <taxon>Tremellomycetes</taxon>
        <taxon>Filobasidiales</taxon>
        <taxon>Filobasidiaceae</taxon>
        <taxon>Filobasidium</taxon>
    </lineage>
</organism>
<dbReference type="InterPro" id="IPR036187">
    <property type="entry name" value="DNA_mismatch_repair_MutS_sf"/>
</dbReference>
<dbReference type="PANTHER" id="PTHR11361">
    <property type="entry name" value="DNA MISMATCH REPAIR PROTEIN MUTS FAMILY MEMBER"/>
    <property type="match status" value="1"/>
</dbReference>
<dbReference type="Gene3D" id="1.10.1420.10">
    <property type="match status" value="2"/>
</dbReference>
<evidence type="ECO:0000256" key="5">
    <source>
        <dbReference type="ARBA" id="ARBA00023125"/>
    </source>
</evidence>
<dbReference type="Gene3D" id="3.40.1170.10">
    <property type="entry name" value="DNA repair protein MutS, domain I"/>
    <property type="match status" value="1"/>
</dbReference>
<dbReference type="InterPro" id="IPR027417">
    <property type="entry name" value="P-loop_NTPase"/>
</dbReference>
<dbReference type="OrthoDB" id="2534523at2759"/>
<dbReference type="Proteomes" id="UP000812966">
    <property type="component" value="Unassembled WGS sequence"/>
</dbReference>
<feature type="domain" description="DNA mismatch repair proteins mutS family" evidence="8">
    <location>
        <begin position="911"/>
        <end position="927"/>
    </location>
</feature>
<dbReference type="GO" id="GO:0005634">
    <property type="term" value="C:nucleus"/>
    <property type="evidence" value="ECO:0007669"/>
    <property type="project" value="TreeGrafter"/>
</dbReference>
<dbReference type="SMART" id="SM00533">
    <property type="entry name" value="MUTSd"/>
    <property type="match status" value="1"/>
</dbReference>
<dbReference type="SUPFAM" id="SSF55271">
    <property type="entry name" value="DNA repair protein MutS, domain I"/>
    <property type="match status" value="1"/>
</dbReference>
<dbReference type="SMART" id="SM00534">
    <property type="entry name" value="MUTSac"/>
    <property type="match status" value="1"/>
</dbReference>
<proteinExistence type="inferred from homology"/>
<dbReference type="PROSITE" id="PS00486">
    <property type="entry name" value="DNA_MISMATCH_REPAIR_2"/>
    <property type="match status" value="1"/>
</dbReference>
<evidence type="ECO:0000256" key="4">
    <source>
        <dbReference type="ARBA" id="ARBA00022840"/>
    </source>
</evidence>
<keyword evidence="4" id="KW-0067">ATP-binding</keyword>
<dbReference type="SUPFAM" id="SSF48334">
    <property type="entry name" value="DNA repair protein MutS, domain III"/>
    <property type="match status" value="1"/>
</dbReference>
<dbReference type="GO" id="GO:0006298">
    <property type="term" value="P:mismatch repair"/>
    <property type="evidence" value="ECO:0007669"/>
    <property type="project" value="InterPro"/>
</dbReference>
<dbReference type="Pfam" id="PF05192">
    <property type="entry name" value="MutS_III"/>
    <property type="match status" value="1"/>
</dbReference>
<keyword evidence="6" id="KW-0234">DNA repair</keyword>
<dbReference type="InterPro" id="IPR000432">
    <property type="entry name" value="DNA_mismatch_repair_MutS_C"/>
</dbReference>
<dbReference type="InterPro" id="IPR016151">
    <property type="entry name" value="DNA_mismatch_repair_MutS_N"/>
</dbReference>
<dbReference type="SUPFAM" id="SSF53150">
    <property type="entry name" value="DNA repair protein MutS, domain II"/>
    <property type="match status" value="1"/>
</dbReference>
<dbReference type="GO" id="GO:0140664">
    <property type="term" value="F:ATP-dependent DNA damage sensor activity"/>
    <property type="evidence" value="ECO:0007669"/>
    <property type="project" value="InterPro"/>
</dbReference>
<dbReference type="GO" id="GO:0030983">
    <property type="term" value="F:mismatched DNA binding"/>
    <property type="evidence" value="ECO:0007669"/>
    <property type="project" value="InterPro"/>
</dbReference>
<keyword evidence="10" id="KW-1185">Reference proteome</keyword>
<evidence type="ECO:0000313" key="10">
    <source>
        <dbReference type="Proteomes" id="UP000812966"/>
    </source>
</evidence>
<evidence type="ECO:0000259" key="8">
    <source>
        <dbReference type="PROSITE" id="PS00486"/>
    </source>
</evidence>
<dbReference type="Gene3D" id="3.40.50.300">
    <property type="entry name" value="P-loop containing nucleotide triphosphate hydrolases"/>
    <property type="match status" value="1"/>
</dbReference>
<reference evidence="9" key="1">
    <citation type="submission" date="2020-04" db="EMBL/GenBank/DDBJ databases">
        <title>Analysis of mating type loci in Filobasidium floriforme.</title>
        <authorList>
            <person name="Nowrousian M."/>
        </authorList>
    </citation>
    <scope>NUCLEOTIDE SEQUENCE</scope>
    <source>
        <strain evidence="9">CBS 6242</strain>
    </source>
</reference>
<evidence type="ECO:0000256" key="7">
    <source>
        <dbReference type="SAM" id="MobiDB-lite"/>
    </source>
</evidence>
<protein>
    <recommendedName>
        <fullName evidence="8">DNA mismatch repair proteins mutS family domain-containing protein</fullName>
    </recommendedName>
</protein>
<dbReference type="InterPro" id="IPR036678">
    <property type="entry name" value="MutS_con_dom_sf"/>
</dbReference>
<dbReference type="InterPro" id="IPR045076">
    <property type="entry name" value="MutS"/>
</dbReference>
<keyword evidence="2" id="KW-0547">Nucleotide-binding</keyword>
<gene>
    <name evidence="9" type="ORF">FFLO_05423</name>
</gene>
<accession>A0A8K0JGX2</accession>
<comment type="caution">
    <text evidence="9">The sequence shown here is derived from an EMBL/GenBank/DDBJ whole genome shotgun (WGS) entry which is preliminary data.</text>
</comment>
<keyword evidence="3" id="KW-0227">DNA damage</keyword>
<dbReference type="PANTHER" id="PTHR11361:SF34">
    <property type="entry name" value="DNA MISMATCH REPAIR PROTEIN MSH1, MITOCHONDRIAL"/>
    <property type="match status" value="1"/>
</dbReference>
<feature type="compositionally biased region" description="Basic and acidic residues" evidence="7">
    <location>
        <begin position="1053"/>
        <end position="1083"/>
    </location>
</feature>
<name>A0A8K0JGX2_9TREE</name>
<dbReference type="Pfam" id="PF05188">
    <property type="entry name" value="MutS_II"/>
    <property type="match status" value="1"/>
</dbReference>
<feature type="region of interest" description="Disordered" evidence="7">
    <location>
        <begin position="1146"/>
        <end position="1175"/>
    </location>
</feature>
<dbReference type="InterPro" id="IPR007860">
    <property type="entry name" value="DNA_mmatch_repair_MutS_con_dom"/>
</dbReference>
<dbReference type="GO" id="GO:0043504">
    <property type="term" value="P:mitochondrial DNA repair"/>
    <property type="evidence" value="ECO:0007669"/>
    <property type="project" value="TreeGrafter"/>
</dbReference>
<keyword evidence="5" id="KW-0238">DNA-binding</keyword>
<dbReference type="Pfam" id="PF00488">
    <property type="entry name" value="MutS_V"/>
    <property type="match status" value="1"/>
</dbReference>
<dbReference type="EMBL" id="JABELV010000136">
    <property type="protein sequence ID" value="KAG7529783.1"/>
    <property type="molecule type" value="Genomic_DNA"/>
</dbReference>
<dbReference type="FunFam" id="3.40.50.300:FF:001238">
    <property type="entry name" value="DNA mismatch repair protein"/>
    <property type="match status" value="1"/>
</dbReference>
<evidence type="ECO:0000256" key="6">
    <source>
        <dbReference type="ARBA" id="ARBA00023204"/>
    </source>
</evidence>
<dbReference type="AlphaFoldDB" id="A0A8K0JGX2"/>
<dbReference type="Pfam" id="PF01624">
    <property type="entry name" value="MutS_I"/>
    <property type="match status" value="1"/>
</dbReference>
<dbReference type="SUPFAM" id="SSF52540">
    <property type="entry name" value="P-loop containing nucleoside triphosphate hydrolases"/>
    <property type="match status" value="1"/>
</dbReference>
<dbReference type="GO" id="GO:0005524">
    <property type="term" value="F:ATP binding"/>
    <property type="evidence" value="ECO:0007669"/>
    <property type="project" value="UniProtKB-KW"/>
</dbReference>
<evidence type="ECO:0000256" key="1">
    <source>
        <dbReference type="ARBA" id="ARBA00006271"/>
    </source>
</evidence>
<dbReference type="InterPro" id="IPR007696">
    <property type="entry name" value="DNA_mismatch_repair_MutS_core"/>
</dbReference>
<feature type="region of interest" description="Disordered" evidence="7">
    <location>
        <begin position="596"/>
        <end position="637"/>
    </location>
</feature>
<feature type="compositionally biased region" description="Polar residues" evidence="7">
    <location>
        <begin position="1160"/>
        <end position="1175"/>
    </location>
</feature>
<dbReference type="GO" id="GO:0005739">
    <property type="term" value="C:mitochondrion"/>
    <property type="evidence" value="ECO:0007669"/>
    <property type="project" value="TreeGrafter"/>
</dbReference>
<comment type="similarity">
    <text evidence="1">Belongs to the DNA mismatch repair MutS family.</text>
</comment>
<feature type="region of interest" description="Disordered" evidence="7">
    <location>
        <begin position="1048"/>
        <end position="1104"/>
    </location>
</feature>
<dbReference type="InterPro" id="IPR007695">
    <property type="entry name" value="DNA_mismatch_repair_MutS-lik_N"/>
</dbReference>
<evidence type="ECO:0000256" key="3">
    <source>
        <dbReference type="ARBA" id="ARBA00022763"/>
    </source>
</evidence>
<sequence length="1175" mass="130816">MAFRRIWTNTRSTFVQRPWPTRIRTASYASIADSRRIDERTVQRTVRLEDLPSAALGPDGKPLEALPPFGKRSNGFSSVTGQNALHQADPERELEARWQRAIDLREFPDTVLAHGIFTNMQKYPDDIILTRVGMFYESYFTQAAEVASLLNIRLTSKSFRVRQEGKPTKRSKAASKPTTPALQHKFPFAGFPISQREKFFQMLLELGRSFVVVEEKDKSEGTSKDRFVARRYTPGTLLSEAWQISDETRHLLALSLGKNEPNGEIEDTPVGLAYIDVSTDRAVQTRTSTLGELEHELARISPVEVVLQRGMQTYLDIGAAKSSNGTELQGIKEISATVAPLLQQSGATIAYVDTAGCSVGATELEASAERLIQTHLKDCLLSEMPKLLEASHQSADSFMQIDASTLLGLEIRQSLRQSVGAQAKGVYSSPASRAGTLLSVIKRTLTPSGTRLLVNTLCQPSTDLHIITQRHDLVEAFLQRSNLREDLRYQLKQMSNAGNGEISRIIQRFSANGSTAPGLAGALAGGRDLWDLKQRIEAIDRLGQSIQETLDNEADSTAGPYLRLRQLVGEMRNLEAWAASIDRAVVASVLDKSAVTLGEQPDTEPIAGEEESDEVPANNIQSSQENDNDRSSWWIDPNFSPEMQDLHRKLTDLLQEKADMQTRLREKYKLEGLELKTGFNNLPSLVYVPKRSRNTDFSIIRKDPEMAVLNDTAKTVRTFVYNKWSVLASTIDQTRDKMLEAQKEAFKILREQTLALQDDLLHNASLLDEIDLCLGFAQVADELRFVRPEMDTGDAFELVNGRHPTVEFGLLSAQSARNFTPNSLHLDSGRHLAIITGPNMAGKSTLLRQMAIVAILAQAGSFVPADKARLGIIDAVFSRVGARDDLYMDRSTFMMEMHETAHILNKATSRSLVIMDEIGRGTTLNSGIAIAYAALDYILRHNKSKTLFATHYHELYDMLTTIDEEGHRTTRPGVEFWCTDVDEVDDRFAYSYRLKPGVNRQSHAIKAAKQAGMPEEFLLLAERTLSGLESKTRTKGFTVSSAVQGAGMRRFSTRADSHDRNGIGEGRPARRADRNGQVKDSTQRTDSQPGKRKPKEPAPVTVHIPKGRYWSSRLSTLPIIPLTRTTQHLQLDRHLVRSRDIIKFTSPSNETKTAPEGAKTTFSPQGEGSDKQSQT</sequence>
<evidence type="ECO:0000313" key="9">
    <source>
        <dbReference type="EMBL" id="KAG7529783.1"/>
    </source>
</evidence>
<evidence type="ECO:0000256" key="2">
    <source>
        <dbReference type="ARBA" id="ARBA00022741"/>
    </source>
</evidence>